<comment type="caution">
    <text evidence="2">The sequence shown here is derived from an EMBL/GenBank/DDBJ whole genome shotgun (WGS) entry which is preliminary data.</text>
</comment>
<dbReference type="AlphaFoldDB" id="A0A2P8FVZ5"/>
<evidence type="ECO:0000259" key="1">
    <source>
        <dbReference type="PROSITE" id="PS50075"/>
    </source>
</evidence>
<proteinExistence type="predicted"/>
<dbReference type="PROSITE" id="PS50075">
    <property type="entry name" value="CARRIER"/>
    <property type="match status" value="1"/>
</dbReference>
<feature type="domain" description="Carrier" evidence="1">
    <location>
        <begin position="1"/>
        <end position="76"/>
    </location>
</feature>
<organism evidence="2 3">
    <name type="scientific">Chitinophaga ginsengisoli</name>
    <dbReference type="NCBI Taxonomy" id="363837"/>
    <lineage>
        <taxon>Bacteria</taxon>
        <taxon>Pseudomonadati</taxon>
        <taxon>Bacteroidota</taxon>
        <taxon>Chitinophagia</taxon>
        <taxon>Chitinophagales</taxon>
        <taxon>Chitinophagaceae</taxon>
        <taxon>Chitinophaga</taxon>
    </lineage>
</organism>
<name>A0A2P8FVZ5_9BACT</name>
<gene>
    <name evidence="2" type="ORF">CLV42_11294</name>
</gene>
<dbReference type="EMBL" id="PYGK01000012">
    <property type="protein sequence ID" value="PSL25889.1"/>
    <property type="molecule type" value="Genomic_DNA"/>
</dbReference>
<dbReference type="SUPFAM" id="SSF47336">
    <property type="entry name" value="ACP-like"/>
    <property type="match status" value="1"/>
</dbReference>
<evidence type="ECO:0000313" key="2">
    <source>
        <dbReference type="EMBL" id="PSL25889.1"/>
    </source>
</evidence>
<reference evidence="2 3" key="1">
    <citation type="submission" date="2018-03" db="EMBL/GenBank/DDBJ databases">
        <title>Genomic Encyclopedia of Archaeal and Bacterial Type Strains, Phase II (KMG-II): from individual species to whole genera.</title>
        <authorList>
            <person name="Goeker M."/>
        </authorList>
    </citation>
    <scope>NUCLEOTIDE SEQUENCE [LARGE SCALE GENOMIC DNA]</scope>
    <source>
        <strain evidence="2 3">DSM 18107</strain>
    </source>
</reference>
<dbReference type="InterPro" id="IPR036736">
    <property type="entry name" value="ACP-like_sf"/>
</dbReference>
<evidence type="ECO:0000313" key="3">
    <source>
        <dbReference type="Proteomes" id="UP000240978"/>
    </source>
</evidence>
<dbReference type="Gene3D" id="1.10.1200.10">
    <property type="entry name" value="ACP-like"/>
    <property type="match status" value="1"/>
</dbReference>
<dbReference type="Proteomes" id="UP000240978">
    <property type="component" value="Unassembled WGS sequence"/>
</dbReference>
<dbReference type="Pfam" id="PF00550">
    <property type="entry name" value="PP-binding"/>
    <property type="match status" value="1"/>
</dbReference>
<accession>A0A2P8FVZ5</accession>
<keyword evidence="3" id="KW-1185">Reference proteome</keyword>
<protein>
    <submittedName>
        <fullName evidence="2">Acyl carrier protein</fullName>
    </submittedName>
</protein>
<sequence>MDILKDVNTIFIDVLENDDLVITRETTSADVEEWDSLNHIQLVVSIEKHFKLKFSANEIRNWKNVGEMCDAIALKLSA</sequence>
<dbReference type="RefSeq" id="WP_106604513.1">
    <property type="nucleotide sequence ID" value="NZ_PYGK01000012.1"/>
</dbReference>
<dbReference type="InterPro" id="IPR009081">
    <property type="entry name" value="PP-bd_ACP"/>
</dbReference>
<dbReference type="OrthoDB" id="9811033at2"/>